<keyword evidence="1" id="KW-0597">Phosphoprotein</keyword>
<evidence type="ECO:0000313" key="3">
    <source>
        <dbReference type="EMBL" id="ANX10770.1"/>
    </source>
</evidence>
<protein>
    <submittedName>
        <fullName evidence="3">RsbT co-antagonist protein RsbRB</fullName>
    </submittedName>
</protein>
<proteinExistence type="predicted"/>
<dbReference type="InterPro" id="IPR036513">
    <property type="entry name" value="STAS_dom_sf"/>
</dbReference>
<dbReference type="OrthoDB" id="9800154at2"/>
<gene>
    <name evidence="3" type="ORF">ABE41_001915</name>
</gene>
<dbReference type="RefSeq" id="WP_066285950.1">
    <property type="nucleotide sequence ID" value="NZ_CP016761.1"/>
</dbReference>
<dbReference type="Pfam" id="PF01740">
    <property type="entry name" value="STAS"/>
    <property type="match status" value="1"/>
</dbReference>
<dbReference type="AlphaFoldDB" id="A0A1B1Z078"/>
<dbReference type="Gene3D" id="3.30.750.24">
    <property type="entry name" value="STAS domain"/>
    <property type="match status" value="1"/>
</dbReference>
<dbReference type="InterPro" id="IPR002645">
    <property type="entry name" value="STAS_dom"/>
</dbReference>
<dbReference type="PROSITE" id="PS50801">
    <property type="entry name" value="STAS"/>
    <property type="match status" value="1"/>
</dbReference>
<sequence length="278" mass="31704">MHRDKELHSFLIDKTWQMTEEWYASIDKSKAAGVYASTNPETIATLKKQNHEFHLHFCEVFIKEETEFLKDFEQWVVMIAKDDEHLNTPVTVIMKEFYKVQRQYLGFVKEFVNLHEGKYSQNVVDSWNDVIINTFNKIVTWFVEENQKYSEEKLIAQQEMINELSSPVIALNNHMGLLPLIGVIDTARAKLIVENTLEQCSEKGISHLLIDLSGVLIIDTMVAQQIFSLIETLGLIGVKSTLSGIRPEIALTATQLGLSFDQVSVKSNLAQALASKEK</sequence>
<evidence type="ECO:0000313" key="4">
    <source>
        <dbReference type="Proteomes" id="UP000077412"/>
    </source>
</evidence>
<dbReference type="CDD" id="cd07041">
    <property type="entry name" value="STAS_RsbR_RsbS_like"/>
    <property type="match status" value="1"/>
</dbReference>
<dbReference type="EMBL" id="CP016761">
    <property type="protein sequence ID" value="ANX10770.1"/>
    <property type="molecule type" value="Genomic_DNA"/>
</dbReference>
<dbReference type="PANTHER" id="PTHR33745">
    <property type="entry name" value="RSBT ANTAGONIST PROTEIN RSBS-RELATED"/>
    <property type="match status" value="1"/>
</dbReference>
<feature type="domain" description="STAS" evidence="2">
    <location>
        <begin position="165"/>
        <end position="276"/>
    </location>
</feature>
<dbReference type="Proteomes" id="UP000077412">
    <property type="component" value="Chromosome"/>
</dbReference>
<evidence type="ECO:0000259" key="2">
    <source>
        <dbReference type="PROSITE" id="PS50801"/>
    </source>
</evidence>
<name>A0A1B1Z078_9BACL</name>
<dbReference type="PANTHER" id="PTHR33745:SF3">
    <property type="entry name" value="RSBT CO-ANTAGONIST PROTEIN RSBRC"/>
    <property type="match status" value="1"/>
</dbReference>
<keyword evidence="4" id="KW-1185">Reference proteome</keyword>
<dbReference type="STRING" id="255247.ABE41_001915"/>
<evidence type="ECO:0000256" key="1">
    <source>
        <dbReference type="ARBA" id="ARBA00022553"/>
    </source>
</evidence>
<dbReference type="KEGG" id="far:ABE41_001915"/>
<organism evidence="3 4">
    <name type="scientific">Fictibacillus arsenicus</name>
    <dbReference type="NCBI Taxonomy" id="255247"/>
    <lineage>
        <taxon>Bacteria</taxon>
        <taxon>Bacillati</taxon>
        <taxon>Bacillota</taxon>
        <taxon>Bacilli</taxon>
        <taxon>Bacillales</taxon>
        <taxon>Fictibacillaceae</taxon>
        <taxon>Fictibacillus</taxon>
    </lineage>
</organism>
<dbReference type="InterPro" id="IPR051932">
    <property type="entry name" value="Bact_StressResp_Reg"/>
</dbReference>
<reference evidence="3 4" key="1">
    <citation type="submission" date="2016-08" db="EMBL/GenBank/DDBJ databases">
        <title>Complete genome sequence of Fictibacillus arsenicus G25-54, a strain with toxicity to nematodes and a potential arsenic-resistance activity.</title>
        <authorList>
            <person name="Zheng Z."/>
        </authorList>
    </citation>
    <scope>NUCLEOTIDE SEQUENCE [LARGE SCALE GENOMIC DNA]</scope>
    <source>
        <strain evidence="3 4">G25-54</strain>
    </source>
</reference>
<dbReference type="SUPFAM" id="SSF52091">
    <property type="entry name" value="SpoIIaa-like"/>
    <property type="match status" value="1"/>
</dbReference>
<accession>A0A1B1Z078</accession>